<protein>
    <submittedName>
        <fullName evidence="1">PaaI family thioesterase</fullName>
    </submittedName>
</protein>
<organism evidence="1 2">
    <name type="scientific">Leptospira ainlahdjerensis</name>
    <dbReference type="NCBI Taxonomy" id="2810033"/>
    <lineage>
        <taxon>Bacteria</taxon>
        <taxon>Pseudomonadati</taxon>
        <taxon>Spirochaetota</taxon>
        <taxon>Spirochaetia</taxon>
        <taxon>Leptospirales</taxon>
        <taxon>Leptospiraceae</taxon>
        <taxon>Leptospira</taxon>
    </lineage>
</organism>
<accession>A0ABS2UA20</accession>
<proteinExistence type="predicted"/>
<dbReference type="Proteomes" id="UP000724686">
    <property type="component" value="Unassembled WGS sequence"/>
</dbReference>
<comment type="caution">
    <text evidence="1">The sequence shown here is derived from an EMBL/GenBank/DDBJ whole genome shotgun (WGS) entry which is preliminary data.</text>
</comment>
<gene>
    <name evidence="1" type="ORF">JWG45_08685</name>
</gene>
<name>A0ABS2UA20_9LEPT</name>
<evidence type="ECO:0000313" key="1">
    <source>
        <dbReference type="EMBL" id="MBM9577226.1"/>
    </source>
</evidence>
<sequence>MNPFQSIPEINFPEFIFYFQTQNIFSYKLEYKALHASFGKSMYEIEMDETFHNSVKIVHRAALFGVTDISSGAAMRAWINPQIETSSSSDRNRRNQASFERAYIPEKLGAMSEITDQKGSTVLSFLSPSIQTMIW</sequence>
<reference evidence="1 2" key="1">
    <citation type="submission" date="2021-02" db="EMBL/GenBank/DDBJ databases">
        <title>Leptospira ainlahdjerensis sp. nov., Leptospira ainazelensis sp. nov., Leptospira abararensis sp. nov. and Leptospira chreensis sp. nov., four new species isolated from water sources in Algeria.</title>
        <authorList>
            <person name="Amara Korba A."/>
            <person name="Kainiu M."/>
            <person name="Vincent A.T."/>
            <person name="Mariet J.-F."/>
            <person name="Veyrier F.J."/>
            <person name="Goarant C."/>
            <person name="Picardeau M."/>
        </authorList>
    </citation>
    <scope>NUCLEOTIDE SEQUENCE [LARGE SCALE GENOMIC DNA]</scope>
    <source>
        <strain evidence="1 2">201903070</strain>
    </source>
</reference>
<dbReference type="EMBL" id="JAFFPU010000032">
    <property type="protein sequence ID" value="MBM9577226.1"/>
    <property type="molecule type" value="Genomic_DNA"/>
</dbReference>
<evidence type="ECO:0000313" key="2">
    <source>
        <dbReference type="Proteomes" id="UP000724686"/>
    </source>
</evidence>
<keyword evidence="2" id="KW-1185">Reference proteome</keyword>
<dbReference type="RefSeq" id="WP_205279369.1">
    <property type="nucleotide sequence ID" value="NZ_JAFFPU010000032.1"/>
</dbReference>